<dbReference type="EMBL" id="VSSQ01010582">
    <property type="protein sequence ID" value="MPM44703.1"/>
    <property type="molecule type" value="Genomic_DNA"/>
</dbReference>
<dbReference type="GO" id="GO:0016702">
    <property type="term" value="F:oxidoreductase activity, acting on single donors with incorporation of molecular oxygen, incorporation of two atoms of oxygen"/>
    <property type="evidence" value="ECO:0007669"/>
    <property type="project" value="UniProtKB-ARBA"/>
</dbReference>
<dbReference type="Gene3D" id="3.40.830.10">
    <property type="entry name" value="LigB-like"/>
    <property type="match status" value="1"/>
</dbReference>
<evidence type="ECO:0000313" key="2">
    <source>
        <dbReference type="EMBL" id="MPM44703.1"/>
    </source>
</evidence>
<feature type="domain" description="AMMECR1" evidence="1">
    <location>
        <begin position="291"/>
        <end position="461"/>
    </location>
</feature>
<dbReference type="InterPro" id="IPR002733">
    <property type="entry name" value="AMMECR1_domain"/>
</dbReference>
<dbReference type="InterPro" id="IPR027485">
    <property type="entry name" value="AMMECR1_N"/>
</dbReference>
<dbReference type="InterPro" id="IPR023473">
    <property type="entry name" value="AMMECR1"/>
</dbReference>
<dbReference type="Pfam" id="PF01871">
    <property type="entry name" value="AMMECR1"/>
    <property type="match status" value="1"/>
</dbReference>
<dbReference type="PANTHER" id="PTHR13016">
    <property type="entry name" value="AMMECR1 HOMOLOG"/>
    <property type="match status" value="1"/>
</dbReference>
<accession>A0A645A1J4</accession>
<proteinExistence type="predicted"/>
<dbReference type="InterPro" id="IPR036071">
    <property type="entry name" value="AMMECR1_dom_sf"/>
</dbReference>
<dbReference type="InterPro" id="IPR004183">
    <property type="entry name" value="Xdiol_dOase_suB"/>
</dbReference>
<dbReference type="CDD" id="cd07951">
    <property type="entry name" value="ED_3B_N_AMMECR1"/>
    <property type="match status" value="1"/>
</dbReference>
<comment type="caution">
    <text evidence="2">The sequence shown here is derived from an EMBL/GenBank/DDBJ whole genome shotgun (WGS) entry which is preliminary data.</text>
</comment>
<reference evidence="2" key="1">
    <citation type="submission" date="2019-08" db="EMBL/GenBank/DDBJ databases">
        <authorList>
            <person name="Kucharzyk K."/>
            <person name="Murdoch R.W."/>
            <person name="Higgins S."/>
            <person name="Loffler F."/>
        </authorList>
    </citation>
    <scope>NUCLEOTIDE SEQUENCE</scope>
</reference>
<protein>
    <recommendedName>
        <fullName evidence="1">AMMECR1 domain-containing protein</fullName>
    </recommendedName>
</protein>
<dbReference type="SUPFAM" id="SSF143447">
    <property type="entry name" value="AMMECR1-like"/>
    <property type="match status" value="1"/>
</dbReference>
<dbReference type="PANTHER" id="PTHR13016:SF0">
    <property type="entry name" value="AMME SYNDROME CANDIDATE GENE 1 PROTEIN"/>
    <property type="match status" value="1"/>
</dbReference>
<dbReference type="NCBIfam" id="TIGR04336">
    <property type="entry name" value="AmmeMemoSam_B"/>
    <property type="match status" value="1"/>
</dbReference>
<dbReference type="InterPro" id="IPR027623">
    <property type="entry name" value="AmmeMemoSam_A"/>
</dbReference>
<evidence type="ECO:0000259" key="1">
    <source>
        <dbReference type="PROSITE" id="PS51112"/>
    </source>
</evidence>
<dbReference type="AlphaFoldDB" id="A0A645A1J4"/>
<dbReference type="SUPFAM" id="SSF53213">
    <property type="entry name" value="LigB-like"/>
    <property type="match status" value="1"/>
</dbReference>
<gene>
    <name evidence="2" type="ORF">SDC9_91384</name>
</gene>
<dbReference type="Pfam" id="PF02900">
    <property type="entry name" value="LigB"/>
    <property type="match status" value="1"/>
</dbReference>
<dbReference type="GO" id="GO:0008198">
    <property type="term" value="F:ferrous iron binding"/>
    <property type="evidence" value="ECO:0007669"/>
    <property type="project" value="InterPro"/>
</dbReference>
<sequence>MSVLAAFAVPHPPLILPDVGRGEEKKISATTKSYQKAMRRAAALKPETIVLSSPHSAAYADYFHISPGRAAKGDMAAFRAGNVKIETEYDMEFVDLLSRIAEKTGVPAGMLGEREASLDHATVVPLYFLNKVYTDYKLVRIGLAGLSPLMHYQFGRCIAQAAEKLGRRVVFIASGDLSHKLTKTGPYGFAPEGPEFDRQLTEAFGKGDFMALLRFSREFADAAAECGLRSFQIMAGALDGKAVTHELLSYEGPFGVGYGVAAFEVTGEDETRNFGARYEREELEREKLRRAGEDEYVRLARLSLETFVKTGKHVKMPGGLPDEMAKRRAGTFVSLKKHGQLRGCIGTISATTGSVAEEILQNAVSAAAHDPRFTPVTHDELGDLVYSVDVLGETEDIQSPAQLDVKKYGVIVTNGRRRGLLLPNLEGVDTVEEQISIAKQKAGIGSIEEVKLQRFEVVRHK</sequence>
<name>A0A645A1J4_9ZZZZ</name>
<dbReference type="NCBIfam" id="TIGR04335">
    <property type="entry name" value="AmmeMemoSam_A"/>
    <property type="match status" value="1"/>
</dbReference>
<organism evidence="2">
    <name type="scientific">bioreactor metagenome</name>
    <dbReference type="NCBI Taxonomy" id="1076179"/>
    <lineage>
        <taxon>unclassified sequences</taxon>
        <taxon>metagenomes</taxon>
        <taxon>ecological metagenomes</taxon>
    </lineage>
</organism>
<dbReference type="PROSITE" id="PS51112">
    <property type="entry name" value="AMMECR1"/>
    <property type="match status" value="1"/>
</dbReference>
<dbReference type="Gene3D" id="3.30.700.20">
    <property type="entry name" value="Hypothetical protein ph0010, domain 1"/>
    <property type="match status" value="1"/>
</dbReference>